<protein>
    <submittedName>
        <fullName evidence="2">Uncharacterized protein</fullName>
    </submittedName>
</protein>
<name>A0A6B9ZD80_9BACT</name>
<evidence type="ECO:0000256" key="1">
    <source>
        <dbReference type="SAM" id="MobiDB-lite"/>
    </source>
</evidence>
<evidence type="ECO:0000313" key="3">
    <source>
        <dbReference type="Proteomes" id="UP000476411"/>
    </source>
</evidence>
<dbReference type="AlphaFoldDB" id="A0A6B9ZD80"/>
<reference evidence="2 3" key="1">
    <citation type="submission" date="2020-01" db="EMBL/GenBank/DDBJ databases">
        <title>Complete genome sequence of Chitinophaga sp. H33E-04 isolated from quinoa roots.</title>
        <authorList>
            <person name="Weon H.-Y."/>
            <person name="Lee S.A."/>
        </authorList>
    </citation>
    <scope>NUCLEOTIDE SEQUENCE [LARGE SCALE GENOMIC DNA]</scope>
    <source>
        <strain evidence="2 3">H33E-04</strain>
    </source>
</reference>
<gene>
    <name evidence="2" type="ORF">GWR21_02290</name>
</gene>
<feature type="compositionally biased region" description="Pro residues" evidence="1">
    <location>
        <begin position="77"/>
        <end position="100"/>
    </location>
</feature>
<proteinExistence type="predicted"/>
<dbReference type="EMBL" id="CP048113">
    <property type="protein sequence ID" value="QHS58463.1"/>
    <property type="molecule type" value="Genomic_DNA"/>
</dbReference>
<evidence type="ECO:0000313" key="2">
    <source>
        <dbReference type="EMBL" id="QHS58463.1"/>
    </source>
</evidence>
<sequence length="170" mass="18912">MKKLGVYVLFIGGIALVHTACTKEEALKLQGRNVLAAQDSIPHDSIPHDTIPHDSIPHDTIPHDTVPFPPDTTVNPPHYPDTTFPPYPPYPPQHPDTPNHPPHHPHHPDTTRPTHPHNPPHHPDTTRPHNPPHYPDTTRPGQPPVDSVYRTVADRHSPVNRLKASGISLK</sequence>
<organism evidence="2 3">
    <name type="scientific">Chitinophaga agri</name>
    <dbReference type="NCBI Taxonomy" id="2703787"/>
    <lineage>
        <taxon>Bacteria</taxon>
        <taxon>Pseudomonadati</taxon>
        <taxon>Bacteroidota</taxon>
        <taxon>Chitinophagia</taxon>
        <taxon>Chitinophagales</taxon>
        <taxon>Chitinophagaceae</taxon>
        <taxon>Chitinophaga</taxon>
    </lineage>
</organism>
<accession>A0A6B9ZD80</accession>
<dbReference type="Proteomes" id="UP000476411">
    <property type="component" value="Chromosome"/>
</dbReference>
<dbReference type="KEGG" id="chih:GWR21_02290"/>
<feature type="compositionally biased region" description="Basic and acidic residues" evidence="1">
    <location>
        <begin position="44"/>
        <end position="62"/>
    </location>
</feature>
<keyword evidence="3" id="KW-1185">Reference proteome</keyword>
<feature type="region of interest" description="Disordered" evidence="1">
    <location>
        <begin position="44"/>
        <end position="170"/>
    </location>
</feature>
<dbReference type="RefSeq" id="WP_162330166.1">
    <property type="nucleotide sequence ID" value="NZ_CP048113.1"/>
</dbReference>